<dbReference type="PANTHER" id="PTHR11220">
    <property type="entry name" value="HEME-BINDING PROTEIN-RELATED"/>
    <property type="match status" value="1"/>
</dbReference>
<comment type="similarity">
    <text evidence="1">Belongs to the HEBP family.</text>
</comment>
<protein>
    <submittedName>
        <fullName evidence="2">SOUL heme-binding protein</fullName>
    </submittedName>
</protein>
<comment type="caution">
    <text evidence="2">The sequence shown here is derived from an EMBL/GenBank/DDBJ whole genome shotgun (WGS) entry which is preliminary data.</text>
</comment>
<dbReference type="InterPro" id="IPR006917">
    <property type="entry name" value="SOUL_heme-bd"/>
</dbReference>
<name>A0A200Q819_MACCD</name>
<dbReference type="AlphaFoldDB" id="A0A200Q819"/>
<evidence type="ECO:0000313" key="4">
    <source>
        <dbReference type="Proteomes" id="UP000195402"/>
    </source>
</evidence>
<keyword evidence="4" id="KW-1185">Reference proteome</keyword>
<dbReference type="EMBL" id="MVGT01000753">
    <property type="protein sequence ID" value="OVA15539.1"/>
    <property type="molecule type" value="Genomic_DNA"/>
</dbReference>
<proteinExistence type="inferred from homology"/>
<dbReference type="InterPro" id="IPR011256">
    <property type="entry name" value="Reg_factor_effector_dom_sf"/>
</dbReference>
<dbReference type="EMBL" id="MVGT01002767">
    <property type="protein sequence ID" value="OVA06631.1"/>
    <property type="molecule type" value="Genomic_DNA"/>
</dbReference>
<dbReference type="STRING" id="56857.A0A200Q819"/>
<sequence>MVITMQFVLPSKYTNAEATPKPIDERVIIKEEGERKYGVVRFSGVATDVKWLEETVEKLKKSLEKDGHMVIGEFLLVRYNPPWNLPLFRANEIMIPIQ</sequence>
<evidence type="ECO:0000256" key="1">
    <source>
        <dbReference type="ARBA" id="ARBA00009817"/>
    </source>
</evidence>
<dbReference type="Pfam" id="PF04832">
    <property type="entry name" value="SOUL"/>
    <property type="match status" value="1"/>
</dbReference>
<dbReference type="PANTHER" id="PTHR11220:SF58">
    <property type="entry name" value="SOUL HEME-BINDING FAMILY PROTEIN"/>
    <property type="match status" value="1"/>
</dbReference>
<evidence type="ECO:0000313" key="3">
    <source>
        <dbReference type="EMBL" id="OVA15539.1"/>
    </source>
</evidence>
<dbReference type="Proteomes" id="UP000195402">
    <property type="component" value="Unassembled WGS sequence"/>
</dbReference>
<accession>A0A200Q819</accession>
<dbReference type="Gene3D" id="3.20.80.10">
    <property type="entry name" value="Regulatory factor, effector binding domain"/>
    <property type="match status" value="1"/>
</dbReference>
<dbReference type="OrthoDB" id="6424451at2759"/>
<organism evidence="2 4">
    <name type="scientific">Macleaya cordata</name>
    <name type="common">Five-seeded plume-poppy</name>
    <name type="synonym">Bocconia cordata</name>
    <dbReference type="NCBI Taxonomy" id="56857"/>
    <lineage>
        <taxon>Eukaryota</taxon>
        <taxon>Viridiplantae</taxon>
        <taxon>Streptophyta</taxon>
        <taxon>Embryophyta</taxon>
        <taxon>Tracheophyta</taxon>
        <taxon>Spermatophyta</taxon>
        <taxon>Magnoliopsida</taxon>
        <taxon>Ranunculales</taxon>
        <taxon>Papaveraceae</taxon>
        <taxon>Papaveroideae</taxon>
        <taxon>Macleaya</taxon>
    </lineage>
</organism>
<gene>
    <name evidence="2" type="ORF">BVC80_3755g1</name>
    <name evidence="3" type="ORF">BVC80_9033g1</name>
</gene>
<evidence type="ECO:0000313" key="2">
    <source>
        <dbReference type="EMBL" id="OVA06631.1"/>
    </source>
</evidence>
<dbReference type="OMA" id="QMPARTI"/>
<dbReference type="SUPFAM" id="SSF55136">
    <property type="entry name" value="Probable bacterial effector-binding domain"/>
    <property type="match status" value="1"/>
</dbReference>
<reference evidence="2 4" key="1">
    <citation type="journal article" date="2017" name="Mol. Plant">
        <title>The Genome of Medicinal Plant Macleaya cordata Provides New Insights into Benzylisoquinoline Alkaloids Metabolism.</title>
        <authorList>
            <person name="Liu X."/>
            <person name="Liu Y."/>
            <person name="Huang P."/>
            <person name="Ma Y."/>
            <person name="Qing Z."/>
            <person name="Tang Q."/>
            <person name="Cao H."/>
            <person name="Cheng P."/>
            <person name="Zheng Y."/>
            <person name="Yuan Z."/>
            <person name="Zhou Y."/>
            <person name="Liu J."/>
            <person name="Tang Z."/>
            <person name="Zhuo Y."/>
            <person name="Zhang Y."/>
            <person name="Yu L."/>
            <person name="Huang J."/>
            <person name="Yang P."/>
            <person name="Peng Q."/>
            <person name="Zhang J."/>
            <person name="Jiang W."/>
            <person name="Zhang Z."/>
            <person name="Lin K."/>
            <person name="Ro D.K."/>
            <person name="Chen X."/>
            <person name="Xiong X."/>
            <person name="Shang Y."/>
            <person name="Huang S."/>
            <person name="Zeng J."/>
        </authorList>
    </citation>
    <scope>NUCLEOTIDE SEQUENCE [LARGE SCALE GENOMIC DNA]</scope>
    <source>
        <strain evidence="2">BLH2017</strain>
        <strain evidence="4">cv. BLH2017</strain>
        <tissue evidence="2">Root</tissue>
    </source>
</reference>